<evidence type="ECO:0000313" key="2">
    <source>
        <dbReference type="Proteomes" id="UP000824469"/>
    </source>
</evidence>
<sequence length="142" mass="16137">HPDQAPPAQKYGSSLEFLEDLMCILNMERQPLALESMKEIAACMEKEEKLKVVAIISENNKVFADVKIATDTTEAAYDSCVDRDKVASILVANHEVDLKEFQEKNKGNRAEWERILAKVKKNSKAIETLRGSIKNWLKELYP</sequence>
<dbReference type="Proteomes" id="UP000824469">
    <property type="component" value="Unassembled WGS sequence"/>
</dbReference>
<dbReference type="AlphaFoldDB" id="A0AA38FZM2"/>
<feature type="non-terminal residue" evidence="1">
    <location>
        <position position="1"/>
    </location>
</feature>
<organism evidence="1 2">
    <name type="scientific">Taxus chinensis</name>
    <name type="common">Chinese yew</name>
    <name type="synonym">Taxus wallichiana var. chinensis</name>
    <dbReference type="NCBI Taxonomy" id="29808"/>
    <lineage>
        <taxon>Eukaryota</taxon>
        <taxon>Viridiplantae</taxon>
        <taxon>Streptophyta</taxon>
        <taxon>Embryophyta</taxon>
        <taxon>Tracheophyta</taxon>
        <taxon>Spermatophyta</taxon>
        <taxon>Pinopsida</taxon>
        <taxon>Pinidae</taxon>
        <taxon>Conifers II</taxon>
        <taxon>Cupressales</taxon>
        <taxon>Taxaceae</taxon>
        <taxon>Taxus</taxon>
    </lineage>
</organism>
<comment type="caution">
    <text evidence="1">The sequence shown here is derived from an EMBL/GenBank/DDBJ whole genome shotgun (WGS) entry which is preliminary data.</text>
</comment>
<accession>A0AA38FZM2</accession>
<gene>
    <name evidence="1" type="ORF">KI387_044598</name>
</gene>
<protein>
    <submittedName>
        <fullName evidence="1">Uncharacterized protein</fullName>
    </submittedName>
</protein>
<dbReference type="EMBL" id="JAHRHJ020000006">
    <property type="protein sequence ID" value="KAH9313479.1"/>
    <property type="molecule type" value="Genomic_DNA"/>
</dbReference>
<keyword evidence="2" id="KW-1185">Reference proteome</keyword>
<reference evidence="1 2" key="1">
    <citation type="journal article" date="2021" name="Nat. Plants">
        <title>The Taxus genome provides insights into paclitaxel biosynthesis.</title>
        <authorList>
            <person name="Xiong X."/>
            <person name="Gou J."/>
            <person name="Liao Q."/>
            <person name="Li Y."/>
            <person name="Zhou Q."/>
            <person name="Bi G."/>
            <person name="Li C."/>
            <person name="Du R."/>
            <person name="Wang X."/>
            <person name="Sun T."/>
            <person name="Guo L."/>
            <person name="Liang H."/>
            <person name="Lu P."/>
            <person name="Wu Y."/>
            <person name="Zhang Z."/>
            <person name="Ro D.K."/>
            <person name="Shang Y."/>
            <person name="Huang S."/>
            <person name="Yan J."/>
        </authorList>
    </citation>
    <scope>NUCLEOTIDE SEQUENCE [LARGE SCALE GENOMIC DNA]</scope>
    <source>
        <strain evidence="1">Ta-2019</strain>
    </source>
</reference>
<name>A0AA38FZM2_TAXCH</name>
<evidence type="ECO:0000313" key="1">
    <source>
        <dbReference type="EMBL" id="KAH9313479.1"/>
    </source>
</evidence>
<proteinExistence type="predicted"/>